<accession>A0AAW6TX79</accession>
<dbReference type="GO" id="GO:0000455">
    <property type="term" value="P:enzyme-directed rRNA pseudouridine synthesis"/>
    <property type="evidence" value="ECO:0007669"/>
    <property type="project" value="UniProtKB-ARBA"/>
</dbReference>
<dbReference type="SUPFAM" id="SSF55120">
    <property type="entry name" value="Pseudouridine synthase"/>
    <property type="match status" value="1"/>
</dbReference>
<dbReference type="InterPro" id="IPR050343">
    <property type="entry name" value="RsuA_PseudoU_synthase"/>
</dbReference>
<dbReference type="InterPro" id="IPR018496">
    <property type="entry name" value="PsdUridine_synth_RsuA/RluB_CS"/>
</dbReference>
<dbReference type="Gene3D" id="3.30.70.1560">
    <property type="entry name" value="Alpha-L RNA-binding motif"/>
    <property type="match status" value="1"/>
</dbReference>
<dbReference type="InterPro" id="IPR000748">
    <property type="entry name" value="PsdUridine_synth_RsuA/RluB/E/F"/>
</dbReference>
<keyword evidence="3 5" id="KW-0413">Isomerase</keyword>
<dbReference type="InterPro" id="IPR020103">
    <property type="entry name" value="PsdUridine_synth_cat_dom_sf"/>
</dbReference>
<feature type="domain" description="RNA-binding S4" evidence="6">
    <location>
        <begin position="4"/>
        <end position="66"/>
    </location>
</feature>
<dbReference type="PROSITE" id="PS50889">
    <property type="entry name" value="S4"/>
    <property type="match status" value="1"/>
</dbReference>
<name>A0AAW6TX79_9BACT</name>
<dbReference type="FunFam" id="3.10.290.10:FF:000003">
    <property type="entry name" value="Pseudouridine synthase"/>
    <property type="match status" value="1"/>
</dbReference>
<dbReference type="FunFam" id="3.30.70.1560:FF:000001">
    <property type="entry name" value="Pseudouridine synthase"/>
    <property type="match status" value="1"/>
</dbReference>
<organism evidence="7 8">
    <name type="scientific">Anaerobaca lacustris</name>
    <dbReference type="NCBI Taxonomy" id="3044600"/>
    <lineage>
        <taxon>Bacteria</taxon>
        <taxon>Pseudomonadati</taxon>
        <taxon>Planctomycetota</taxon>
        <taxon>Phycisphaerae</taxon>
        <taxon>Sedimentisphaerales</taxon>
        <taxon>Anaerobacaceae</taxon>
        <taxon>Anaerobaca</taxon>
    </lineage>
</organism>
<dbReference type="EC" id="5.4.99.-" evidence="5"/>
<evidence type="ECO:0000256" key="5">
    <source>
        <dbReference type="RuleBase" id="RU003887"/>
    </source>
</evidence>
<dbReference type="InterPro" id="IPR002942">
    <property type="entry name" value="S4_RNA-bd"/>
</dbReference>
<dbReference type="InterPro" id="IPR006145">
    <property type="entry name" value="PsdUridine_synth_RsuA/RluA"/>
</dbReference>
<evidence type="ECO:0000313" key="8">
    <source>
        <dbReference type="Proteomes" id="UP001431776"/>
    </source>
</evidence>
<evidence type="ECO:0000259" key="6">
    <source>
        <dbReference type="SMART" id="SM00363"/>
    </source>
</evidence>
<dbReference type="Pfam" id="PF01479">
    <property type="entry name" value="S4"/>
    <property type="match status" value="1"/>
</dbReference>
<gene>
    <name evidence="7" type="ORF">QJ522_01355</name>
</gene>
<dbReference type="InterPro" id="IPR036986">
    <property type="entry name" value="S4_RNA-bd_sf"/>
</dbReference>
<evidence type="ECO:0000256" key="2">
    <source>
        <dbReference type="ARBA" id="ARBA00022884"/>
    </source>
</evidence>
<sequence>MARERLQKVMASAGVASRRECEELILAGVVRVNGRQVDSLPAFADPDTDAISVDGRRLKPPQRVYFALNKPKGVICTNRDPQGRKVAVDLVQCSQRIFCIGRLDADTTGLIVLTNDAELTNRLTHPRYKVPKTYIATIKGRLDADAVQRLKRGIWLAEGKTGKAAVKVLKAGHKESAVEITISQGLNRQVRRMLANVGVPVKSLKRTRIGKLKLGPLPSGQYRPLSKAEIASLKRESAATTKASNRASRA</sequence>
<evidence type="ECO:0000256" key="4">
    <source>
        <dbReference type="PROSITE-ProRule" id="PRU00182"/>
    </source>
</evidence>
<keyword evidence="8" id="KW-1185">Reference proteome</keyword>
<reference evidence="7" key="1">
    <citation type="submission" date="2023-05" db="EMBL/GenBank/DDBJ databases">
        <title>Anaerotaeda fermentans gen. nov., sp. nov., a novel anaerobic planctomycete of the new family within the order Sedimentisphaerales isolated from Taman Peninsula, Russia.</title>
        <authorList>
            <person name="Khomyakova M.A."/>
            <person name="Merkel A.Y."/>
            <person name="Slobodkin A.I."/>
        </authorList>
    </citation>
    <scope>NUCLEOTIDE SEQUENCE</scope>
    <source>
        <strain evidence="7">M17dextr</strain>
    </source>
</reference>
<dbReference type="CDD" id="cd02870">
    <property type="entry name" value="PseudoU_synth_RsuA_like"/>
    <property type="match status" value="1"/>
</dbReference>
<evidence type="ECO:0000313" key="7">
    <source>
        <dbReference type="EMBL" id="MDI6447673.1"/>
    </source>
</evidence>
<dbReference type="InterPro" id="IPR042092">
    <property type="entry name" value="PsdUridine_s_RsuA/RluB/E/F_cat"/>
</dbReference>
<evidence type="ECO:0000256" key="3">
    <source>
        <dbReference type="ARBA" id="ARBA00023235"/>
    </source>
</evidence>
<dbReference type="Gene3D" id="3.10.290.10">
    <property type="entry name" value="RNA-binding S4 domain"/>
    <property type="match status" value="1"/>
</dbReference>
<dbReference type="SUPFAM" id="SSF55174">
    <property type="entry name" value="Alpha-L RNA-binding motif"/>
    <property type="match status" value="1"/>
</dbReference>
<dbReference type="GO" id="GO:0005829">
    <property type="term" value="C:cytosol"/>
    <property type="evidence" value="ECO:0007669"/>
    <property type="project" value="UniProtKB-ARBA"/>
</dbReference>
<dbReference type="GO" id="GO:0003723">
    <property type="term" value="F:RNA binding"/>
    <property type="evidence" value="ECO:0007669"/>
    <property type="project" value="UniProtKB-KW"/>
</dbReference>
<evidence type="ECO:0000256" key="1">
    <source>
        <dbReference type="ARBA" id="ARBA00008348"/>
    </source>
</evidence>
<dbReference type="Gene3D" id="3.30.70.580">
    <property type="entry name" value="Pseudouridine synthase I, catalytic domain, N-terminal subdomain"/>
    <property type="match status" value="1"/>
</dbReference>
<comment type="similarity">
    <text evidence="1 5">Belongs to the pseudouridine synthase RsuA family.</text>
</comment>
<dbReference type="PANTHER" id="PTHR47683:SF2">
    <property type="entry name" value="RNA-BINDING S4 DOMAIN-CONTAINING PROTEIN"/>
    <property type="match status" value="1"/>
</dbReference>
<dbReference type="Pfam" id="PF00849">
    <property type="entry name" value="PseudoU_synth_2"/>
    <property type="match status" value="1"/>
</dbReference>
<comment type="caution">
    <text evidence="7">The sequence shown here is derived from an EMBL/GenBank/DDBJ whole genome shotgun (WGS) entry which is preliminary data.</text>
</comment>
<dbReference type="NCBIfam" id="TIGR00093">
    <property type="entry name" value="pseudouridine synthase"/>
    <property type="match status" value="1"/>
</dbReference>
<protein>
    <recommendedName>
        <fullName evidence="5">Pseudouridine synthase</fullName>
        <ecNumber evidence="5">5.4.99.-</ecNumber>
    </recommendedName>
</protein>
<dbReference type="PANTHER" id="PTHR47683">
    <property type="entry name" value="PSEUDOURIDINE SYNTHASE FAMILY PROTEIN-RELATED"/>
    <property type="match status" value="1"/>
</dbReference>
<dbReference type="GO" id="GO:0120159">
    <property type="term" value="F:rRNA pseudouridine synthase activity"/>
    <property type="evidence" value="ECO:0007669"/>
    <property type="project" value="UniProtKB-ARBA"/>
</dbReference>
<dbReference type="InterPro" id="IPR020094">
    <property type="entry name" value="TruA/RsuA/RluB/E/F_N"/>
</dbReference>
<dbReference type="CDD" id="cd00165">
    <property type="entry name" value="S4"/>
    <property type="match status" value="1"/>
</dbReference>
<keyword evidence="2 4" id="KW-0694">RNA-binding</keyword>
<proteinExistence type="inferred from homology"/>
<dbReference type="AlphaFoldDB" id="A0AAW6TX79"/>
<dbReference type="PROSITE" id="PS01149">
    <property type="entry name" value="PSI_RSU"/>
    <property type="match status" value="1"/>
</dbReference>
<dbReference type="EMBL" id="JASCXX010000001">
    <property type="protein sequence ID" value="MDI6447673.1"/>
    <property type="molecule type" value="Genomic_DNA"/>
</dbReference>
<dbReference type="SMART" id="SM00363">
    <property type="entry name" value="S4"/>
    <property type="match status" value="1"/>
</dbReference>
<dbReference type="RefSeq" id="WP_349243083.1">
    <property type="nucleotide sequence ID" value="NZ_JASCXX010000001.1"/>
</dbReference>
<dbReference type="Proteomes" id="UP001431776">
    <property type="component" value="Unassembled WGS sequence"/>
</dbReference>